<reference evidence="1" key="1">
    <citation type="submission" date="2007-10" db="EMBL/GenBank/DDBJ databases">
        <title>NEDO human cDNA sequencing project focused on splicing variants.</title>
        <authorList>
            <person name="Wakamatsu A."/>
            <person name="Yamamoto J."/>
            <person name="Kimura K."/>
            <person name="Ishii S."/>
            <person name="Watanabe K."/>
            <person name="Sugiyama A."/>
            <person name="Murakawa K."/>
            <person name="Kaida T."/>
            <person name="Tsuchiya K."/>
            <person name="Fukuzumi Y."/>
            <person name="Kumagai A."/>
            <person name="Oishi Y."/>
            <person name="Yamamoto S."/>
            <person name="Ono Y."/>
            <person name="Komori Y."/>
            <person name="Yamazaki M."/>
            <person name="Kisu Y."/>
            <person name="Nishikawa T."/>
            <person name="Sugano S."/>
            <person name="Nomura N."/>
            <person name="Isogai T."/>
        </authorList>
    </citation>
    <scope>NUCLEOTIDE SEQUENCE</scope>
    <source>
        <tissue evidence="1">Thymus</tissue>
    </source>
</reference>
<accession>B4E0E7</accession>
<organism evidence="1">
    <name type="scientific">Homo sapiens</name>
    <name type="common">Human</name>
    <dbReference type="NCBI Taxonomy" id="9606"/>
    <lineage>
        <taxon>Eukaryota</taxon>
        <taxon>Metazoa</taxon>
        <taxon>Chordata</taxon>
        <taxon>Craniata</taxon>
        <taxon>Vertebrata</taxon>
        <taxon>Euteleostomi</taxon>
        <taxon>Mammalia</taxon>
        <taxon>Eutheria</taxon>
        <taxon>Euarchontoglires</taxon>
        <taxon>Primates</taxon>
        <taxon>Haplorrhini</taxon>
        <taxon>Catarrhini</taxon>
        <taxon>Hominidae</taxon>
        <taxon>Homo</taxon>
    </lineage>
</organism>
<proteinExistence type="evidence at transcript level"/>
<protein>
    <submittedName>
        <fullName evidence="1">cDNA FLJ61755</fullName>
    </submittedName>
</protein>
<dbReference type="EMBL" id="AK303347">
    <property type="protein sequence ID" value="BAG64409.1"/>
    <property type="molecule type" value="mRNA"/>
</dbReference>
<dbReference type="AlphaFoldDB" id="B4E0E7"/>
<sequence>MTPPQPLFCVRFWGCPGLRRVLAVLPGGSLGRDSWGRWLLCRRGSACVGRASGWVGDLSRACSASALQSTCAVSRCLALSVPCFPFFPLPVGAGHLLLSDWGSVTLLQTTPQVLTDLGGLSPGPAFIPC</sequence>
<evidence type="ECO:0000313" key="1">
    <source>
        <dbReference type="EMBL" id="BAG64409.1"/>
    </source>
</evidence>
<name>B4E0E7_HUMAN</name>